<proteinExistence type="evidence at transcript level"/>
<sequence>MTSIIMCSCTCTQQYIAERNNDESLCDKSYACYN</sequence>
<accession>I3SN43</accession>
<dbReference type="EMBL" id="BT141891">
    <property type="protein sequence ID" value="AFK41685.1"/>
    <property type="molecule type" value="mRNA"/>
</dbReference>
<reference evidence="1" key="1">
    <citation type="submission" date="2012-05" db="EMBL/GenBank/DDBJ databases">
        <authorList>
            <person name="Krishnakumar V."/>
            <person name="Cheung F."/>
            <person name="Xiao Y."/>
            <person name="Chan A."/>
            <person name="Moskal W.A."/>
            <person name="Town C.D."/>
        </authorList>
    </citation>
    <scope>NUCLEOTIDE SEQUENCE</scope>
</reference>
<name>I3SN43_MEDTR</name>
<dbReference type="AlphaFoldDB" id="I3SN43"/>
<organism evidence="1">
    <name type="scientific">Medicago truncatula</name>
    <name type="common">Barrel medic</name>
    <name type="synonym">Medicago tribuloides</name>
    <dbReference type="NCBI Taxonomy" id="3880"/>
    <lineage>
        <taxon>Eukaryota</taxon>
        <taxon>Viridiplantae</taxon>
        <taxon>Streptophyta</taxon>
        <taxon>Embryophyta</taxon>
        <taxon>Tracheophyta</taxon>
        <taxon>Spermatophyta</taxon>
        <taxon>Magnoliopsida</taxon>
        <taxon>eudicotyledons</taxon>
        <taxon>Gunneridae</taxon>
        <taxon>Pentapetalae</taxon>
        <taxon>rosids</taxon>
        <taxon>fabids</taxon>
        <taxon>Fabales</taxon>
        <taxon>Fabaceae</taxon>
        <taxon>Papilionoideae</taxon>
        <taxon>50 kb inversion clade</taxon>
        <taxon>NPAAA clade</taxon>
        <taxon>Hologalegina</taxon>
        <taxon>IRL clade</taxon>
        <taxon>Trifolieae</taxon>
        <taxon>Medicago</taxon>
    </lineage>
</organism>
<evidence type="ECO:0000313" key="1">
    <source>
        <dbReference type="EMBL" id="AFK41685.1"/>
    </source>
</evidence>
<protein>
    <submittedName>
        <fullName evidence="1">Uncharacterized protein</fullName>
    </submittedName>
</protein>